<keyword evidence="3 11" id="KW-0533">Nickel</keyword>
<dbReference type="HAMAP" id="MF_03154">
    <property type="entry name" value="Salvage_MtnD_euk"/>
    <property type="match status" value="1"/>
</dbReference>
<dbReference type="CDD" id="cd02232">
    <property type="entry name" value="cupin_ARD"/>
    <property type="match status" value="1"/>
</dbReference>
<evidence type="ECO:0000256" key="7">
    <source>
        <dbReference type="ARBA" id="ARBA00023002"/>
    </source>
</evidence>
<dbReference type="Proteomes" id="UP000288716">
    <property type="component" value="Unassembled WGS sequence"/>
</dbReference>
<keyword evidence="9 11" id="KW-0486">Methionine biosynthesis</keyword>
<gene>
    <name evidence="12" type="ORF">B4U80_00169</name>
</gene>
<evidence type="ECO:0000256" key="10">
    <source>
        <dbReference type="ARBA" id="ARBA00023242"/>
    </source>
</evidence>
<feature type="binding site" evidence="11">
    <location>
        <position position="135"/>
    </location>
    <ligand>
        <name>Fe(2+)</name>
        <dbReference type="ChEBI" id="CHEBI:29033"/>
        <note>for iron-dependent acireductone dioxygenase activity</note>
    </ligand>
</feature>
<dbReference type="PANTHER" id="PTHR23418:SF0">
    <property type="entry name" value="ACIREDUCTONE DIOXYGENASE"/>
    <property type="match status" value="1"/>
</dbReference>
<comment type="pathway">
    <text evidence="11">Amino-acid biosynthesis; L-methionine biosynthesis via salvage pathway; L-methionine from S-methyl-5-thio-alpha-D-ribose 1-phosphate: step 5/6.</text>
</comment>
<evidence type="ECO:0000256" key="6">
    <source>
        <dbReference type="ARBA" id="ARBA00022964"/>
    </source>
</evidence>
<comment type="catalytic activity">
    <reaction evidence="1 11">
        <text>1,2-dihydroxy-5-(methylsulfanyl)pent-1-en-3-one + O2 = 4-methylsulfanyl-2-oxobutanoate + formate + 2 H(+)</text>
        <dbReference type="Rhea" id="RHEA:24504"/>
        <dbReference type="ChEBI" id="CHEBI:15378"/>
        <dbReference type="ChEBI" id="CHEBI:15379"/>
        <dbReference type="ChEBI" id="CHEBI:15740"/>
        <dbReference type="ChEBI" id="CHEBI:16723"/>
        <dbReference type="ChEBI" id="CHEBI:49252"/>
        <dbReference type="EC" id="1.13.11.54"/>
    </reaction>
</comment>
<evidence type="ECO:0000256" key="11">
    <source>
        <dbReference type="HAMAP-Rule" id="MF_03154"/>
    </source>
</evidence>
<dbReference type="SUPFAM" id="SSF51182">
    <property type="entry name" value="RmlC-like cupins"/>
    <property type="match status" value="1"/>
</dbReference>
<dbReference type="PANTHER" id="PTHR23418">
    <property type="entry name" value="ACIREDUCTONE DIOXYGENASE"/>
    <property type="match status" value="1"/>
</dbReference>
<sequence length="181" mass="21808">MVQSWYINEHSNEDLRSERHFNPPRFLNSEQLRLNSGVTHYNLDTENYEKDGILEEIKKRHECVYFDIVENCPEKNPDCIKNLQRFYEEHLHPEEEVRFILDGSAYFDVRDKEDKWIRIKVEKGDLIILPPGVYHRFTLGYSKSIRIMRLYKHPKWTAFNRCADEHPSRQLYMERAANGFA</sequence>
<dbReference type="Pfam" id="PF03079">
    <property type="entry name" value="ARD"/>
    <property type="match status" value="1"/>
</dbReference>
<dbReference type="OrthoDB" id="1867259at2759"/>
<feature type="binding site" evidence="11">
    <location>
        <position position="90"/>
    </location>
    <ligand>
        <name>Fe(2+)</name>
        <dbReference type="ChEBI" id="CHEBI:29033"/>
        <note>for iron-dependent acireductone dioxygenase activity</note>
    </ligand>
</feature>
<dbReference type="EMBL" id="NCKV01012900">
    <property type="protein sequence ID" value="RWS21296.1"/>
    <property type="molecule type" value="Genomic_DNA"/>
</dbReference>
<evidence type="ECO:0000256" key="9">
    <source>
        <dbReference type="ARBA" id="ARBA00023167"/>
    </source>
</evidence>
<keyword evidence="2 11" id="KW-0963">Cytoplasm</keyword>
<feature type="binding site" evidence="11">
    <location>
        <position position="135"/>
    </location>
    <ligand>
        <name>Ni(2+)</name>
        <dbReference type="ChEBI" id="CHEBI:49786"/>
        <note>for nickel-dependent acireductone dioxygenase activity</note>
    </ligand>
</feature>
<dbReference type="STRING" id="299467.A0A443S1A4"/>
<dbReference type="GO" id="GO:0010308">
    <property type="term" value="F:acireductone dioxygenase (Ni2+-requiring) activity"/>
    <property type="evidence" value="ECO:0007669"/>
    <property type="project" value="UniProtKB-UniRule"/>
</dbReference>
<keyword evidence="13" id="KW-1185">Reference proteome</keyword>
<keyword evidence="6 11" id="KW-0223">Dioxygenase</keyword>
<keyword evidence="8 11" id="KW-0408">Iron</keyword>
<dbReference type="InterPro" id="IPR004313">
    <property type="entry name" value="ARD"/>
</dbReference>
<dbReference type="GO" id="GO:0005634">
    <property type="term" value="C:nucleus"/>
    <property type="evidence" value="ECO:0007669"/>
    <property type="project" value="UniProtKB-SubCell"/>
</dbReference>
<dbReference type="GO" id="GO:0016151">
    <property type="term" value="F:nickel cation binding"/>
    <property type="evidence" value="ECO:0007669"/>
    <property type="project" value="UniProtKB-UniRule"/>
</dbReference>
<organism evidence="12 13">
    <name type="scientific">Leptotrombidium deliense</name>
    <dbReference type="NCBI Taxonomy" id="299467"/>
    <lineage>
        <taxon>Eukaryota</taxon>
        <taxon>Metazoa</taxon>
        <taxon>Ecdysozoa</taxon>
        <taxon>Arthropoda</taxon>
        <taxon>Chelicerata</taxon>
        <taxon>Arachnida</taxon>
        <taxon>Acari</taxon>
        <taxon>Acariformes</taxon>
        <taxon>Trombidiformes</taxon>
        <taxon>Prostigmata</taxon>
        <taxon>Anystina</taxon>
        <taxon>Parasitengona</taxon>
        <taxon>Trombiculoidea</taxon>
        <taxon>Trombiculidae</taxon>
        <taxon>Leptotrombidium</taxon>
    </lineage>
</organism>
<dbReference type="Gene3D" id="2.60.120.10">
    <property type="entry name" value="Jelly Rolls"/>
    <property type="match status" value="1"/>
</dbReference>
<dbReference type="GO" id="GO:0005737">
    <property type="term" value="C:cytoplasm"/>
    <property type="evidence" value="ECO:0007669"/>
    <property type="project" value="UniProtKB-SubCell"/>
</dbReference>
<comment type="function">
    <text evidence="11">Catalyzes 2 different reactions between oxygen and the acireductone 1,2-dihydroxy-3-keto-5-methylthiopentene (DHK-MTPene) depending upon the metal bound in the active site. Fe-containing acireductone dioxygenase (Fe-ARD) produces formate and 2-keto-4-methylthiobutyrate (KMTB), the alpha-ketoacid precursor of methionine in the methionine recycle pathway. Ni-containing acireductone dioxygenase (Ni-ARD) produces methylthiopropionate, carbon monoxide and formate, and does not lie on the methionine recycle pathway.</text>
</comment>
<evidence type="ECO:0000313" key="13">
    <source>
        <dbReference type="Proteomes" id="UP000288716"/>
    </source>
</evidence>
<evidence type="ECO:0000256" key="2">
    <source>
        <dbReference type="ARBA" id="ARBA00022490"/>
    </source>
</evidence>
<dbReference type="GO" id="GO:0005506">
    <property type="term" value="F:iron ion binding"/>
    <property type="evidence" value="ECO:0007669"/>
    <property type="project" value="UniProtKB-UniRule"/>
</dbReference>
<evidence type="ECO:0000256" key="1">
    <source>
        <dbReference type="ARBA" id="ARBA00000428"/>
    </source>
</evidence>
<evidence type="ECO:0000256" key="8">
    <source>
        <dbReference type="ARBA" id="ARBA00023004"/>
    </source>
</evidence>
<comment type="similarity">
    <text evidence="11">Belongs to the acireductone dioxygenase (ARD) family.</text>
</comment>
<proteinExistence type="inferred from homology"/>
<protein>
    <recommendedName>
        <fullName evidence="11">Acireductone dioxygenase</fullName>
    </recommendedName>
    <alternativeName>
        <fullName evidence="11">Acireductone dioxygenase (Fe(2+)-requiring)</fullName>
        <shortName evidence="11">ARD'</shortName>
        <shortName evidence="11">Fe-ARD</shortName>
        <ecNumber evidence="11">1.13.11.54</ecNumber>
    </alternativeName>
    <alternativeName>
        <fullName evidence="11">Acireductone dioxygenase (Ni(2+)-requiring)</fullName>
        <shortName evidence="11">ARD</shortName>
        <shortName evidence="11">Ni-ARD</shortName>
        <ecNumber evidence="11">1.13.11.53</ecNumber>
    </alternativeName>
</protein>
<dbReference type="GO" id="GO:0010309">
    <property type="term" value="F:acireductone dioxygenase [iron(II)-requiring] activity"/>
    <property type="evidence" value="ECO:0007669"/>
    <property type="project" value="UniProtKB-UniRule"/>
</dbReference>
<dbReference type="EC" id="1.13.11.54" evidence="11"/>
<name>A0A443S1A4_9ACAR</name>
<keyword evidence="4 11" id="KW-0028">Amino-acid biosynthesis</keyword>
<feature type="binding site" evidence="11">
    <location>
        <position position="90"/>
    </location>
    <ligand>
        <name>Ni(2+)</name>
        <dbReference type="ChEBI" id="CHEBI:49786"/>
        <note>for nickel-dependent acireductone dioxygenase activity</note>
    </ligand>
</feature>
<dbReference type="GO" id="GO:0019509">
    <property type="term" value="P:L-methionine salvage from methylthioadenosine"/>
    <property type="evidence" value="ECO:0007669"/>
    <property type="project" value="UniProtKB-UniRule"/>
</dbReference>
<reference evidence="12 13" key="1">
    <citation type="journal article" date="2018" name="Gigascience">
        <title>Genomes of trombidid mites reveal novel predicted allergens and laterally-transferred genes associated with secondary metabolism.</title>
        <authorList>
            <person name="Dong X."/>
            <person name="Chaisiri K."/>
            <person name="Xia D."/>
            <person name="Armstrong S.D."/>
            <person name="Fang Y."/>
            <person name="Donnelly M.J."/>
            <person name="Kadowaki T."/>
            <person name="McGarry J.W."/>
            <person name="Darby A.C."/>
            <person name="Makepeace B.L."/>
        </authorList>
    </citation>
    <scope>NUCLEOTIDE SEQUENCE [LARGE SCALE GENOMIC DNA]</scope>
    <source>
        <strain evidence="12">UoL-UT</strain>
    </source>
</reference>
<feature type="binding site" evidence="11">
    <location>
        <position position="92"/>
    </location>
    <ligand>
        <name>Fe(2+)</name>
        <dbReference type="ChEBI" id="CHEBI:29033"/>
        <note>for iron-dependent acireductone dioxygenase activity</note>
    </ligand>
</feature>
<comment type="subcellular location">
    <subcellularLocation>
        <location evidence="11">Cytoplasm</location>
    </subcellularLocation>
    <subcellularLocation>
        <location evidence="11">Nucleus</location>
    </subcellularLocation>
</comment>
<comment type="catalytic activity">
    <reaction evidence="11">
        <text>1,2-dihydroxy-5-(methylsulfanyl)pent-1-en-3-one + O2 = 3-(methylsulfanyl)propanoate + CO + formate + 2 H(+)</text>
        <dbReference type="Rhea" id="RHEA:14161"/>
        <dbReference type="ChEBI" id="CHEBI:15378"/>
        <dbReference type="ChEBI" id="CHEBI:15379"/>
        <dbReference type="ChEBI" id="CHEBI:15740"/>
        <dbReference type="ChEBI" id="CHEBI:17245"/>
        <dbReference type="ChEBI" id="CHEBI:49016"/>
        <dbReference type="ChEBI" id="CHEBI:49252"/>
        <dbReference type="EC" id="1.13.11.53"/>
    </reaction>
</comment>
<keyword evidence="5 11" id="KW-0479">Metal-binding</keyword>
<keyword evidence="10 11" id="KW-0539">Nucleus</keyword>
<evidence type="ECO:0000256" key="3">
    <source>
        <dbReference type="ARBA" id="ARBA00022596"/>
    </source>
</evidence>
<dbReference type="VEuPathDB" id="VectorBase:LDEU010744"/>
<feature type="binding site" evidence="11">
    <location>
        <position position="96"/>
    </location>
    <ligand>
        <name>Fe(2+)</name>
        <dbReference type="ChEBI" id="CHEBI:29033"/>
        <note>for iron-dependent acireductone dioxygenase activity</note>
    </ligand>
</feature>
<comment type="caution">
    <text evidence="12">The sequence shown here is derived from an EMBL/GenBank/DDBJ whole genome shotgun (WGS) entry which is preliminary data.</text>
</comment>
<dbReference type="InterPro" id="IPR014710">
    <property type="entry name" value="RmlC-like_jellyroll"/>
</dbReference>
<evidence type="ECO:0000313" key="12">
    <source>
        <dbReference type="EMBL" id="RWS21296.1"/>
    </source>
</evidence>
<keyword evidence="7 11" id="KW-0560">Oxidoreductase</keyword>
<feature type="binding site" evidence="11">
    <location>
        <position position="96"/>
    </location>
    <ligand>
        <name>Ni(2+)</name>
        <dbReference type="ChEBI" id="CHEBI:49786"/>
        <note>for nickel-dependent acireductone dioxygenase activity</note>
    </ligand>
</feature>
<dbReference type="EC" id="1.13.11.53" evidence="11"/>
<feature type="binding site" evidence="11">
    <location>
        <position position="92"/>
    </location>
    <ligand>
        <name>Ni(2+)</name>
        <dbReference type="ChEBI" id="CHEBI:49786"/>
        <note>for nickel-dependent acireductone dioxygenase activity</note>
    </ligand>
</feature>
<dbReference type="FunFam" id="2.60.120.10:FF:000099">
    <property type="entry name" value="1,2-dihydroxy-3-keto-5-methylthiopentene dioxygenase"/>
    <property type="match status" value="1"/>
</dbReference>
<evidence type="ECO:0000256" key="4">
    <source>
        <dbReference type="ARBA" id="ARBA00022605"/>
    </source>
</evidence>
<comment type="cofactor">
    <cofactor evidence="11">
        <name>Fe(2+)</name>
        <dbReference type="ChEBI" id="CHEBI:29033"/>
    </cofactor>
    <cofactor evidence="11">
        <name>Ni(2+)</name>
        <dbReference type="ChEBI" id="CHEBI:49786"/>
    </cofactor>
    <text evidence="11">Binds either 1 Fe or Ni cation per monomer. Iron-binding promotes an acireductone dioxygenase reaction producing 2-keto-4-methylthiobutyrate, while nickel-binding promotes an acireductone dioxygenase reaction producing 3-(methylsulfanyl)propanoate.</text>
</comment>
<dbReference type="UniPathway" id="UPA00904">
    <property type="reaction ID" value="UER00878"/>
</dbReference>
<accession>A0A443S1A4</accession>
<dbReference type="InterPro" id="IPR011051">
    <property type="entry name" value="RmlC_Cupin_sf"/>
</dbReference>
<dbReference type="InterPro" id="IPR027496">
    <property type="entry name" value="ARD_euk"/>
</dbReference>
<evidence type="ECO:0000256" key="5">
    <source>
        <dbReference type="ARBA" id="ARBA00022723"/>
    </source>
</evidence>
<dbReference type="AlphaFoldDB" id="A0A443S1A4"/>